<dbReference type="AlphaFoldDB" id="A0A8J2RKF6"/>
<dbReference type="Gene3D" id="3.10.100.10">
    <property type="entry name" value="Mannose-Binding Protein A, subunit A"/>
    <property type="match status" value="1"/>
</dbReference>
<dbReference type="InterPro" id="IPR016186">
    <property type="entry name" value="C-type_lectin-like/link_sf"/>
</dbReference>
<evidence type="ECO:0000259" key="1">
    <source>
        <dbReference type="PROSITE" id="PS50041"/>
    </source>
</evidence>
<accession>A0A8J2RKF6</accession>
<dbReference type="PROSITE" id="PS50041">
    <property type="entry name" value="C_TYPE_LECTIN_2"/>
    <property type="match status" value="1"/>
</dbReference>
<evidence type="ECO:0000313" key="2">
    <source>
        <dbReference type="EMBL" id="CAH0101298.1"/>
    </source>
</evidence>
<keyword evidence="3" id="KW-1185">Reference proteome</keyword>
<reference evidence="2" key="1">
    <citation type="submission" date="2021-11" db="EMBL/GenBank/DDBJ databases">
        <authorList>
            <person name="Schell T."/>
        </authorList>
    </citation>
    <scope>NUCLEOTIDE SEQUENCE</scope>
    <source>
        <strain evidence="2">M5</strain>
    </source>
</reference>
<protein>
    <recommendedName>
        <fullName evidence="1">C-type lectin domain-containing protein</fullName>
    </recommendedName>
</protein>
<feature type="domain" description="C-type lectin" evidence="1">
    <location>
        <begin position="1"/>
        <end position="99"/>
    </location>
</feature>
<dbReference type="SUPFAM" id="SSF56436">
    <property type="entry name" value="C-type lectin-like"/>
    <property type="match status" value="1"/>
</dbReference>
<dbReference type="Proteomes" id="UP000789390">
    <property type="component" value="Unassembled WGS sequence"/>
</dbReference>
<gene>
    <name evidence="2" type="ORF">DGAL_LOCUS3627</name>
</gene>
<comment type="caution">
    <text evidence="2">The sequence shown here is derived from an EMBL/GenBank/DDBJ whole genome shotgun (WGS) entry which is preliminary data.</text>
</comment>
<dbReference type="OrthoDB" id="6385682at2759"/>
<proteinExistence type="predicted"/>
<dbReference type="InterPro" id="IPR001304">
    <property type="entry name" value="C-type_lectin-like"/>
</dbReference>
<name>A0A8J2RKF6_9CRUS</name>
<organism evidence="2 3">
    <name type="scientific">Daphnia galeata</name>
    <dbReference type="NCBI Taxonomy" id="27404"/>
    <lineage>
        <taxon>Eukaryota</taxon>
        <taxon>Metazoa</taxon>
        <taxon>Ecdysozoa</taxon>
        <taxon>Arthropoda</taxon>
        <taxon>Crustacea</taxon>
        <taxon>Branchiopoda</taxon>
        <taxon>Diplostraca</taxon>
        <taxon>Cladocera</taxon>
        <taxon>Anomopoda</taxon>
        <taxon>Daphniidae</taxon>
        <taxon>Daphnia</taxon>
    </lineage>
</organism>
<sequence>MNLLKLETAHENNLIYNHHTNTPGITRDIYWTAGRYSQEGKARWEWATTKPYQQLVYKNWYPINPVQPDFNEPGYCMDISFASPGYWFDTQTLYQQHQI</sequence>
<dbReference type="EMBL" id="CAKKLH010000057">
    <property type="protein sequence ID" value="CAH0101298.1"/>
    <property type="molecule type" value="Genomic_DNA"/>
</dbReference>
<dbReference type="InterPro" id="IPR016187">
    <property type="entry name" value="CTDL_fold"/>
</dbReference>
<dbReference type="CDD" id="cd00037">
    <property type="entry name" value="CLECT"/>
    <property type="match status" value="1"/>
</dbReference>
<evidence type="ECO:0000313" key="3">
    <source>
        <dbReference type="Proteomes" id="UP000789390"/>
    </source>
</evidence>